<gene>
    <name evidence="2" type="ORF">LVJ94_29555</name>
</gene>
<dbReference type="EMBL" id="CP089983">
    <property type="protein sequence ID" value="WXB01054.1"/>
    <property type="molecule type" value="Genomic_DNA"/>
</dbReference>
<dbReference type="Proteomes" id="UP001374803">
    <property type="component" value="Chromosome"/>
</dbReference>
<dbReference type="Gene3D" id="3.10.129.10">
    <property type="entry name" value="Hotdog Thioesterase"/>
    <property type="match status" value="1"/>
</dbReference>
<name>A0ABZ2KQW0_9BACT</name>
<dbReference type="SUPFAM" id="SSF54637">
    <property type="entry name" value="Thioesterase/thiol ester dehydrase-isomerase"/>
    <property type="match status" value="1"/>
</dbReference>
<dbReference type="InterPro" id="IPR029069">
    <property type="entry name" value="HotDog_dom_sf"/>
</dbReference>
<evidence type="ECO:0000313" key="2">
    <source>
        <dbReference type="EMBL" id="WXB01054.1"/>
    </source>
</evidence>
<accession>A0ABZ2KQW0</accession>
<reference evidence="2" key="1">
    <citation type="submission" date="2021-12" db="EMBL/GenBank/DDBJ databases">
        <title>Discovery of the Pendulisporaceae a myxobacterial family with distinct sporulation behavior and unique specialized metabolism.</title>
        <authorList>
            <person name="Garcia R."/>
            <person name="Popoff A."/>
            <person name="Bader C.D."/>
            <person name="Loehr J."/>
            <person name="Walesch S."/>
            <person name="Walt C."/>
            <person name="Boldt J."/>
            <person name="Bunk B."/>
            <person name="Haeckl F.J.F.P.J."/>
            <person name="Gunesch A.P."/>
            <person name="Birkelbach J."/>
            <person name="Nuebel U."/>
            <person name="Pietschmann T."/>
            <person name="Bach T."/>
            <person name="Mueller R."/>
        </authorList>
    </citation>
    <scope>NUCLEOTIDE SEQUENCE</scope>
    <source>
        <strain evidence="2">MSr11367</strain>
    </source>
</reference>
<evidence type="ECO:0000313" key="3">
    <source>
        <dbReference type="Proteomes" id="UP001374803"/>
    </source>
</evidence>
<dbReference type="CDD" id="cd03443">
    <property type="entry name" value="PaaI_thioesterase"/>
    <property type="match status" value="1"/>
</dbReference>
<organism evidence="2 3">
    <name type="scientific">Pendulispora rubella</name>
    <dbReference type="NCBI Taxonomy" id="2741070"/>
    <lineage>
        <taxon>Bacteria</taxon>
        <taxon>Pseudomonadati</taxon>
        <taxon>Myxococcota</taxon>
        <taxon>Myxococcia</taxon>
        <taxon>Myxococcales</taxon>
        <taxon>Sorangiineae</taxon>
        <taxon>Pendulisporaceae</taxon>
        <taxon>Pendulispora</taxon>
    </lineage>
</organism>
<evidence type="ECO:0000259" key="1">
    <source>
        <dbReference type="Pfam" id="PF03061"/>
    </source>
</evidence>
<dbReference type="Pfam" id="PF03061">
    <property type="entry name" value="4HBT"/>
    <property type="match status" value="1"/>
</dbReference>
<sequence>MNQPSIQERLFPNMTCFGCGPANPKGFHLRSFSAEEGEDGVVIASFTPRPEHDNGVGFLNGGVIATVLDCHTAALVVQAASERGWNPPPGVALAFVTAGLDVRFLRPTPLGPPVDLWAKAEALSETECIVLGELRYDGKVRASVRATWKRFRAR</sequence>
<proteinExistence type="predicted"/>
<keyword evidence="3" id="KW-1185">Reference proteome</keyword>
<feature type="domain" description="Thioesterase" evidence="1">
    <location>
        <begin position="57"/>
        <end position="127"/>
    </location>
</feature>
<dbReference type="InterPro" id="IPR006683">
    <property type="entry name" value="Thioestr_dom"/>
</dbReference>
<dbReference type="RefSeq" id="WP_394830661.1">
    <property type="nucleotide sequence ID" value="NZ_CP089929.1"/>
</dbReference>
<protein>
    <submittedName>
        <fullName evidence="2">PaaI family thioesterase</fullName>
    </submittedName>
</protein>